<dbReference type="InterPro" id="IPR050740">
    <property type="entry name" value="Aldehyde_DH_Superfamily"/>
</dbReference>
<dbReference type="PANTHER" id="PTHR43353:SF5">
    <property type="entry name" value="SUCCINATE-SEMIALDEHYDE DEHYDROGENASE, MITOCHONDRIAL"/>
    <property type="match status" value="1"/>
</dbReference>
<accession>A0ABP8UX04</accession>
<sequence>MLASLPDGGRAEMSRAIAAAASAQSAWADTPAPVRGKILAAAGRLMLERIDLLAHLMTREQGKPLRESRTEIRYAASFLSWFAGEAERIYGRQIPSADPTKRLLVLKRPVGITAGVTPWNFPAAMITRKLGPALAAGCTMVVKPSELTPLSALEIARVFADAGLPTGVFSVVAGLDAADIVEPVMADMRVRKLSFTGSTTVGTALMAQAASTMKRLSLELGGHAPFLVFEDADLDIAVDAAVASKMRNMGQTCVAANRFYVHRAVVDRFAERLAQRLGELVVGNGLDDRTDVGPLISEPAVAKVEAHVADAIANGADLLTGGSRTVAGGPFFAPTVLRGVDPTMRISREETFGPVVAISTFESEQEAVALANSTPYGLAAYYFTRDVGRVLRLAERLEFGVIGANDGIPSTAQAPFGGIKASGIGHEGGAEGIAEYLDVKYLSIGSIEAAVD</sequence>
<dbReference type="CDD" id="cd07103">
    <property type="entry name" value="ALDH_F5_SSADH_GabD"/>
    <property type="match status" value="1"/>
</dbReference>
<name>A0ABP8UX04_9ACTN</name>
<dbReference type="Gene3D" id="3.40.605.10">
    <property type="entry name" value="Aldehyde Dehydrogenase, Chain A, domain 1"/>
    <property type="match status" value="1"/>
</dbReference>
<keyword evidence="4" id="KW-1185">Reference proteome</keyword>
<feature type="domain" description="Aldehyde dehydrogenase" evidence="2">
    <location>
        <begin position="2"/>
        <end position="441"/>
    </location>
</feature>
<evidence type="ECO:0000259" key="2">
    <source>
        <dbReference type="Pfam" id="PF00171"/>
    </source>
</evidence>
<proteinExistence type="predicted"/>
<dbReference type="InterPro" id="IPR015590">
    <property type="entry name" value="Aldehyde_DH_dom"/>
</dbReference>
<protein>
    <submittedName>
        <fullName evidence="3">NAD-dependent succinate-semialdehyde dehydrogenase</fullName>
    </submittedName>
</protein>
<evidence type="ECO:0000256" key="1">
    <source>
        <dbReference type="ARBA" id="ARBA00023002"/>
    </source>
</evidence>
<evidence type="ECO:0000313" key="3">
    <source>
        <dbReference type="EMBL" id="GAA4640627.1"/>
    </source>
</evidence>
<keyword evidence="1" id="KW-0560">Oxidoreductase</keyword>
<dbReference type="Gene3D" id="3.40.309.10">
    <property type="entry name" value="Aldehyde Dehydrogenase, Chain A, domain 2"/>
    <property type="match status" value="1"/>
</dbReference>
<dbReference type="EMBL" id="BAABHK010000034">
    <property type="protein sequence ID" value="GAA4640627.1"/>
    <property type="molecule type" value="Genomic_DNA"/>
</dbReference>
<gene>
    <name evidence="3" type="ORF">GCM10023196_106930</name>
</gene>
<evidence type="ECO:0000313" key="4">
    <source>
        <dbReference type="Proteomes" id="UP001501442"/>
    </source>
</evidence>
<dbReference type="Proteomes" id="UP001501442">
    <property type="component" value="Unassembled WGS sequence"/>
</dbReference>
<dbReference type="SUPFAM" id="SSF53720">
    <property type="entry name" value="ALDH-like"/>
    <property type="match status" value="1"/>
</dbReference>
<dbReference type="PANTHER" id="PTHR43353">
    <property type="entry name" value="SUCCINATE-SEMIALDEHYDE DEHYDROGENASE, MITOCHONDRIAL"/>
    <property type="match status" value="1"/>
</dbReference>
<dbReference type="Pfam" id="PF00171">
    <property type="entry name" value="Aldedh"/>
    <property type="match status" value="1"/>
</dbReference>
<reference evidence="4" key="1">
    <citation type="journal article" date="2019" name="Int. J. Syst. Evol. Microbiol.">
        <title>The Global Catalogue of Microorganisms (GCM) 10K type strain sequencing project: providing services to taxonomists for standard genome sequencing and annotation.</title>
        <authorList>
            <consortium name="The Broad Institute Genomics Platform"/>
            <consortium name="The Broad Institute Genome Sequencing Center for Infectious Disease"/>
            <person name="Wu L."/>
            <person name="Ma J."/>
        </authorList>
    </citation>
    <scope>NUCLEOTIDE SEQUENCE [LARGE SCALE GENOMIC DNA]</scope>
    <source>
        <strain evidence="4">JCM 17939</strain>
    </source>
</reference>
<dbReference type="InterPro" id="IPR016162">
    <property type="entry name" value="Ald_DH_N"/>
</dbReference>
<dbReference type="InterPro" id="IPR016163">
    <property type="entry name" value="Ald_DH_C"/>
</dbReference>
<comment type="caution">
    <text evidence="3">The sequence shown here is derived from an EMBL/GenBank/DDBJ whole genome shotgun (WGS) entry which is preliminary data.</text>
</comment>
<organism evidence="3 4">
    <name type="scientific">Actinoallomurus vinaceus</name>
    <dbReference type="NCBI Taxonomy" id="1080074"/>
    <lineage>
        <taxon>Bacteria</taxon>
        <taxon>Bacillati</taxon>
        <taxon>Actinomycetota</taxon>
        <taxon>Actinomycetes</taxon>
        <taxon>Streptosporangiales</taxon>
        <taxon>Thermomonosporaceae</taxon>
        <taxon>Actinoallomurus</taxon>
    </lineage>
</organism>
<dbReference type="InterPro" id="IPR016161">
    <property type="entry name" value="Ald_DH/histidinol_DH"/>
</dbReference>